<dbReference type="PANTHER" id="PTHR47074">
    <property type="entry name" value="BNAC02G40300D PROTEIN"/>
    <property type="match status" value="1"/>
</dbReference>
<dbReference type="InterPro" id="IPR036397">
    <property type="entry name" value="RNaseH_sf"/>
</dbReference>
<dbReference type="InterPro" id="IPR052929">
    <property type="entry name" value="RNase_H-like_EbsB-rel"/>
</dbReference>
<gene>
    <name evidence="2" type="ORF">Dsin_004765</name>
</gene>
<dbReference type="SUPFAM" id="SSF53098">
    <property type="entry name" value="Ribonuclease H-like"/>
    <property type="match status" value="1"/>
</dbReference>
<dbReference type="GO" id="GO:0003676">
    <property type="term" value="F:nucleic acid binding"/>
    <property type="evidence" value="ECO:0007669"/>
    <property type="project" value="InterPro"/>
</dbReference>
<evidence type="ECO:0000313" key="2">
    <source>
        <dbReference type="EMBL" id="KAK3224903.1"/>
    </source>
</evidence>
<dbReference type="InterPro" id="IPR012337">
    <property type="entry name" value="RNaseH-like_sf"/>
</dbReference>
<dbReference type="EMBL" id="JANJYJ010000002">
    <property type="protein sequence ID" value="KAK3224903.1"/>
    <property type="molecule type" value="Genomic_DNA"/>
</dbReference>
<comment type="caution">
    <text evidence="2">The sequence shown here is derived from an EMBL/GenBank/DDBJ whole genome shotgun (WGS) entry which is preliminary data.</text>
</comment>
<feature type="domain" description="RNase H type-1" evidence="1">
    <location>
        <begin position="57"/>
        <end position="156"/>
    </location>
</feature>
<evidence type="ECO:0000313" key="3">
    <source>
        <dbReference type="Proteomes" id="UP001281410"/>
    </source>
</evidence>
<dbReference type="Pfam" id="PF13456">
    <property type="entry name" value="RVT_3"/>
    <property type="match status" value="1"/>
</dbReference>
<dbReference type="AlphaFoldDB" id="A0AAE0EE00"/>
<dbReference type="Gene3D" id="3.30.420.10">
    <property type="entry name" value="Ribonuclease H-like superfamily/Ribonuclease H"/>
    <property type="match status" value="1"/>
</dbReference>
<accession>A0AAE0EE00</accession>
<dbReference type="Proteomes" id="UP001281410">
    <property type="component" value="Unassembled WGS sequence"/>
</dbReference>
<proteinExistence type="predicted"/>
<sequence length="162" mass="17759">MKRMAHILLRDEDVISWSISFLEDYRLAQGKISSTSQSLGEVSVKWCKPDVGFYKINTDAAINGKSQKFGCCGRNSSQLVAASSVQCISACLSPQAAEASAILMGFHVVVEANLLPVVLESDAKWVVESINDIRPSYTDIGIIFTDIVDVMSEFSISCFLHF</sequence>
<keyword evidence="3" id="KW-1185">Reference proteome</keyword>
<reference evidence="2" key="1">
    <citation type="journal article" date="2023" name="Plant J.">
        <title>Genome sequences and population genomics provide insights into the demographic history, inbreeding, and mutation load of two 'living fossil' tree species of Dipteronia.</title>
        <authorList>
            <person name="Feng Y."/>
            <person name="Comes H.P."/>
            <person name="Chen J."/>
            <person name="Zhu S."/>
            <person name="Lu R."/>
            <person name="Zhang X."/>
            <person name="Li P."/>
            <person name="Qiu J."/>
            <person name="Olsen K.M."/>
            <person name="Qiu Y."/>
        </authorList>
    </citation>
    <scope>NUCLEOTIDE SEQUENCE</scope>
    <source>
        <strain evidence="2">NBL</strain>
    </source>
</reference>
<dbReference type="PANTHER" id="PTHR47074:SF11">
    <property type="entry name" value="REVERSE TRANSCRIPTASE-LIKE PROTEIN"/>
    <property type="match status" value="1"/>
</dbReference>
<evidence type="ECO:0000259" key="1">
    <source>
        <dbReference type="Pfam" id="PF13456"/>
    </source>
</evidence>
<protein>
    <recommendedName>
        <fullName evidence="1">RNase H type-1 domain-containing protein</fullName>
    </recommendedName>
</protein>
<organism evidence="2 3">
    <name type="scientific">Dipteronia sinensis</name>
    <dbReference type="NCBI Taxonomy" id="43782"/>
    <lineage>
        <taxon>Eukaryota</taxon>
        <taxon>Viridiplantae</taxon>
        <taxon>Streptophyta</taxon>
        <taxon>Embryophyta</taxon>
        <taxon>Tracheophyta</taxon>
        <taxon>Spermatophyta</taxon>
        <taxon>Magnoliopsida</taxon>
        <taxon>eudicotyledons</taxon>
        <taxon>Gunneridae</taxon>
        <taxon>Pentapetalae</taxon>
        <taxon>rosids</taxon>
        <taxon>malvids</taxon>
        <taxon>Sapindales</taxon>
        <taxon>Sapindaceae</taxon>
        <taxon>Hippocastanoideae</taxon>
        <taxon>Acereae</taxon>
        <taxon>Dipteronia</taxon>
    </lineage>
</organism>
<dbReference type="InterPro" id="IPR002156">
    <property type="entry name" value="RNaseH_domain"/>
</dbReference>
<name>A0AAE0EE00_9ROSI</name>
<dbReference type="GO" id="GO:0004523">
    <property type="term" value="F:RNA-DNA hybrid ribonuclease activity"/>
    <property type="evidence" value="ECO:0007669"/>
    <property type="project" value="InterPro"/>
</dbReference>